<dbReference type="PANTHER" id="PTHR43194">
    <property type="entry name" value="HYDROLASE ALPHA/BETA FOLD FAMILY"/>
    <property type="match status" value="1"/>
</dbReference>
<dbReference type="Proteomes" id="UP000219435">
    <property type="component" value="Unassembled WGS sequence"/>
</dbReference>
<dbReference type="NCBIfam" id="NF002043">
    <property type="entry name" value="PRK00870.1"/>
    <property type="match status" value="1"/>
</dbReference>
<dbReference type="OrthoDB" id="5431692at2"/>
<accession>A0A285VI83</accession>
<dbReference type="Gene3D" id="3.40.50.1820">
    <property type="entry name" value="alpha/beta hydrolase"/>
    <property type="match status" value="1"/>
</dbReference>
<dbReference type="PRINTS" id="PR00412">
    <property type="entry name" value="EPOXHYDRLASE"/>
</dbReference>
<dbReference type="PRINTS" id="PR00111">
    <property type="entry name" value="ABHYDROLASE"/>
</dbReference>
<dbReference type="AlphaFoldDB" id="A0A285VI83"/>
<dbReference type="SUPFAM" id="SSF53474">
    <property type="entry name" value="alpha/beta-Hydrolases"/>
    <property type="match status" value="1"/>
</dbReference>
<dbReference type="EMBL" id="OBQI01000008">
    <property type="protein sequence ID" value="SOC53288.1"/>
    <property type="molecule type" value="Genomic_DNA"/>
</dbReference>
<evidence type="ECO:0000313" key="3">
    <source>
        <dbReference type="Proteomes" id="UP000219435"/>
    </source>
</evidence>
<reference evidence="3" key="1">
    <citation type="submission" date="2017-08" db="EMBL/GenBank/DDBJ databases">
        <authorList>
            <person name="Varghese N."/>
            <person name="Submissions S."/>
        </authorList>
    </citation>
    <scope>NUCLEOTIDE SEQUENCE [LARGE SCALE GENOMIC DNA]</scope>
    <source>
        <strain evidence="3">DSM 4725</strain>
    </source>
</reference>
<evidence type="ECO:0000313" key="2">
    <source>
        <dbReference type="EMBL" id="SOC53288.1"/>
    </source>
</evidence>
<sequence>MEALRTPDERFADLPDFPYEPRYVEVDDGEGGRLRVAYVDEGPADGATVLLLHGEPSWSFLYRRMIPVLVDAGLRVVAPDLVGFGRSDKPVDRAAHTYARQVGWMRQALLDRLDLRDVTFVGQDWGALIGLRLVAEHPDRFARVVIANGGLPTGDRPVTEAFLAWRRFSQESPNFQIGRVVGNGCTTPLPPAVVAAYDAPFPDESYTAGPRILPSLVPADADDPAAADNRAAWEVLSRWEKPFLTAFSDGDAITRGGERVFQKLVPGAQGMPHTTLAGGGHFLQEDVGPEFARVVADLIDSTPLRAGE</sequence>
<dbReference type="Pfam" id="PF00561">
    <property type="entry name" value="Abhydrolase_1"/>
    <property type="match status" value="1"/>
</dbReference>
<organism evidence="2 3">
    <name type="scientific">Blastococcus aggregatus</name>
    <dbReference type="NCBI Taxonomy" id="38502"/>
    <lineage>
        <taxon>Bacteria</taxon>
        <taxon>Bacillati</taxon>
        <taxon>Actinomycetota</taxon>
        <taxon>Actinomycetes</taxon>
        <taxon>Geodermatophilales</taxon>
        <taxon>Geodermatophilaceae</taxon>
        <taxon>Blastococcus</taxon>
    </lineage>
</organism>
<dbReference type="GO" id="GO:0003824">
    <property type="term" value="F:catalytic activity"/>
    <property type="evidence" value="ECO:0007669"/>
    <property type="project" value="InterPro"/>
</dbReference>
<protein>
    <submittedName>
        <fullName evidence="2">Haloalkane dehalogenase</fullName>
    </submittedName>
</protein>
<dbReference type="InterPro" id="IPR050228">
    <property type="entry name" value="Carboxylesterase_BioH"/>
</dbReference>
<evidence type="ECO:0000259" key="1">
    <source>
        <dbReference type="Pfam" id="PF00561"/>
    </source>
</evidence>
<dbReference type="RefSeq" id="WP_097197178.1">
    <property type="nucleotide sequence ID" value="NZ_OBQI01000008.1"/>
</dbReference>
<dbReference type="PANTHER" id="PTHR43194:SF2">
    <property type="entry name" value="PEROXISOMAL MEMBRANE PROTEIN LPX1"/>
    <property type="match status" value="1"/>
</dbReference>
<dbReference type="InterPro" id="IPR029058">
    <property type="entry name" value="AB_hydrolase_fold"/>
</dbReference>
<keyword evidence="3" id="KW-1185">Reference proteome</keyword>
<dbReference type="InterPro" id="IPR000639">
    <property type="entry name" value="Epox_hydrolase-like"/>
</dbReference>
<proteinExistence type="predicted"/>
<dbReference type="InterPro" id="IPR000073">
    <property type="entry name" value="AB_hydrolase_1"/>
</dbReference>
<gene>
    <name evidence="2" type="ORF">SAMN05660748_4378</name>
</gene>
<feature type="domain" description="AB hydrolase-1" evidence="1">
    <location>
        <begin position="48"/>
        <end position="165"/>
    </location>
</feature>
<name>A0A285VI83_9ACTN</name>